<name>A0AAV5GD66_9BASI</name>
<dbReference type="SUPFAM" id="SSF103473">
    <property type="entry name" value="MFS general substrate transporter"/>
    <property type="match status" value="1"/>
</dbReference>
<comment type="caution">
    <text evidence="8">The sequence shown here is derived from an EMBL/GenBank/DDBJ whole genome shotgun (WGS) entry which is preliminary data.</text>
</comment>
<protein>
    <recommendedName>
        <fullName evidence="7">Major facilitator superfamily (MFS) profile domain-containing protein</fullName>
    </recommendedName>
</protein>
<evidence type="ECO:0000256" key="5">
    <source>
        <dbReference type="ARBA" id="ARBA00023136"/>
    </source>
</evidence>
<dbReference type="FunFam" id="1.20.1250.20:FF:000057">
    <property type="entry name" value="MFS general substrate transporter"/>
    <property type="match status" value="1"/>
</dbReference>
<gene>
    <name evidence="8" type="ORF">Rhopal_000540-T1</name>
</gene>
<dbReference type="InterPro" id="IPR020846">
    <property type="entry name" value="MFS_dom"/>
</dbReference>
<reference evidence="8 9" key="1">
    <citation type="submission" date="2021-12" db="EMBL/GenBank/DDBJ databases">
        <title>High titer production of polyol ester of fatty acids by Rhodotorula paludigena BS15 towards product separation-free biomass refinery.</title>
        <authorList>
            <person name="Mano J."/>
            <person name="Ono H."/>
            <person name="Tanaka T."/>
            <person name="Naito K."/>
            <person name="Sushida H."/>
            <person name="Ike M."/>
            <person name="Tokuyasu K."/>
            <person name="Kitaoka M."/>
        </authorList>
    </citation>
    <scope>NUCLEOTIDE SEQUENCE [LARGE SCALE GENOMIC DNA]</scope>
    <source>
        <strain evidence="8 9">BS15</strain>
    </source>
</reference>
<feature type="transmembrane region" description="Helical" evidence="6">
    <location>
        <begin position="53"/>
        <end position="70"/>
    </location>
</feature>
<feature type="transmembrane region" description="Helical" evidence="6">
    <location>
        <begin position="216"/>
        <end position="239"/>
    </location>
</feature>
<dbReference type="PROSITE" id="PS50850">
    <property type="entry name" value="MFS"/>
    <property type="match status" value="1"/>
</dbReference>
<evidence type="ECO:0000313" key="8">
    <source>
        <dbReference type="EMBL" id="GJN87585.1"/>
    </source>
</evidence>
<feature type="transmembrane region" description="Helical" evidence="6">
    <location>
        <begin position="96"/>
        <end position="116"/>
    </location>
</feature>
<sequence length="485" mass="53754">MSTADAKLAVTHLEHTTGVDPANVSELQTEIDKVALLTPEEFAVEERKLLRKIDYTLLPTLFILLILNYLDRNALASARVQGIEDDLGMEGTDFNIAISVLFAGYIIGQIPSNAILARSRPSIYLSICVLVWGVVSLCTGFVQNFKQLIAVRVLLGFTESPYFPGALFLLSTWYTKRELAFRTAFLYSGSLLSGAFSGFISAGIQGGLDGKLGLESWRWLFIIEGAITGFFAICALFTLPDYPATTKWLTLRQRAIAVYRMEKDAGAKDEDSNSMVHNLKLALSDYRFFPTVVQTFGYSKIITLVLTAPPYLMTTVLSLIISRTSDRKPERCLHLAVPLGVGLIGFIIAASTLNTAARYVSLFFMLGGIFGSYNVALAWISSSFPRPRGKRAMAYAIINSLGNIAQIWSPYLYPKSDGPKYSTAFITNSVMTAVSITFCFILRYFLKRANTQMDREEAEYDDEKEANSDGVSRIAPVTKKIRYVL</sequence>
<keyword evidence="5 6" id="KW-0472">Membrane</keyword>
<keyword evidence="3 6" id="KW-0812">Transmembrane</keyword>
<dbReference type="PANTHER" id="PTHR43791:SF92">
    <property type="entry name" value="AGL026WP"/>
    <property type="match status" value="1"/>
</dbReference>
<dbReference type="InterPro" id="IPR036259">
    <property type="entry name" value="MFS_trans_sf"/>
</dbReference>
<feature type="transmembrane region" description="Helical" evidence="6">
    <location>
        <begin position="184"/>
        <end position="204"/>
    </location>
</feature>
<dbReference type="EMBL" id="BQKY01000001">
    <property type="protein sequence ID" value="GJN87585.1"/>
    <property type="molecule type" value="Genomic_DNA"/>
</dbReference>
<keyword evidence="2" id="KW-0813">Transport</keyword>
<keyword evidence="9" id="KW-1185">Reference proteome</keyword>
<evidence type="ECO:0000313" key="9">
    <source>
        <dbReference type="Proteomes" id="UP001342314"/>
    </source>
</evidence>
<evidence type="ECO:0000256" key="2">
    <source>
        <dbReference type="ARBA" id="ARBA00022448"/>
    </source>
</evidence>
<dbReference type="Gene3D" id="1.20.1250.20">
    <property type="entry name" value="MFS general substrate transporter like domains"/>
    <property type="match status" value="2"/>
</dbReference>
<evidence type="ECO:0000256" key="1">
    <source>
        <dbReference type="ARBA" id="ARBA00004141"/>
    </source>
</evidence>
<feature type="transmembrane region" description="Helical" evidence="6">
    <location>
        <begin position="149"/>
        <end position="172"/>
    </location>
</feature>
<dbReference type="GO" id="GO:0022857">
    <property type="term" value="F:transmembrane transporter activity"/>
    <property type="evidence" value="ECO:0007669"/>
    <property type="project" value="InterPro"/>
</dbReference>
<evidence type="ECO:0000256" key="6">
    <source>
        <dbReference type="SAM" id="Phobius"/>
    </source>
</evidence>
<evidence type="ECO:0000259" key="7">
    <source>
        <dbReference type="PROSITE" id="PS50850"/>
    </source>
</evidence>
<organism evidence="8 9">
    <name type="scientific">Rhodotorula paludigena</name>
    <dbReference type="NCBI Taxonomy" id="86838"/>
    <lineage>
        <taxon>Eukaryota</taxon>
        <taxon>Fungi</taxon>
        <taxon>Dikarya</taxon>
        <taxon>Basidiomycota</taxon>
        <taxon>Pucciniomycotina</taxon>
        <taxon>Microbotryomycetes</taxon>
        <taxon>Sporidiobolales</taxon>
        <taxon>Sporidiobolaceae</taxon>
        <taxon>Rhodotorula</taxon>
    </lineage>
</organism>
<feature type="transmembrane region" description="Helical" evidence="6">
    <location>
        <begin position="332"/>
        <end position="353"/>
    </location>
</feature>
<feature type="transmembrane region" description="Helical" evidence="6">
    <location>
        <begin position="123"/>
        <end position="143"/>
    </location>
</feature>
<dbReference type="Pfam" id="PF07690">
    <property type="entry name" value="MFS_1"/>
    <property type="match status" value="1"/>
</dbReference>
<accession>A0AAV5GD66</accession>
<dbReference type="InterPro" id="IPR011701">
    <property type="entry name" value="MFS"/>
</dbReference>
<dbReference type="PANTHER" id="PTHR43791">
    <property type="entry name" value="PERMEASE-RELATED"/>
    <property type="match status" value="1"/>
</dbReference>
<keyword evidence="4 6" id="KW-1133">Transmembrane helix</keyword>
<dbReference type="Proteomes" id="UP001342314">
    <property type="component" value="Unassembled WGS sequence"/>
</dbReference>
<evidence type="ECO:0000256" key="3">
    <source>
        <dbReference type="ARBA" id="ARBA00022692"/>
    </source>
</evidence>
<dbReference type="AlphaFoldDB" id="A0AAV5GD66"/>
<feature type="transmembrane region" description="Helical" evidence="6">
    <location>
        <begin position="359"/>
        <end position="380"/>
    </location>
</feature>
<comment type="subcellular location">
    <subcellularLocation>
        <location evidence="1">Membrane</location>
        <topology evidence="1">Multi-pass membrane protein</topology>
    </subcellularLocation>
</comment>
<evidence type="ECO:0000256" key="4">
    <source>
        <dbReference type="ARBA" id="ARBA00022989"/>
    </source>
</evidence>
<feature type="transmembrane region" description="Helical" evidence="6">
    <location>
        <begin position="425"/>
        <end position="446"/>
    </location>
</feature>
<dbReference type="FunFam" id="1.20.1250.20:FF:000013">
    <property type="entry name" value="MFS general substrate transporter"/>
    <property type="match status" value="1"/>
</dbReference>
<proteinExistence type="predicted"/>
<feature type="domain" description="Major facilitator superfamily (MFS) profile" evidence="7">
    <location>
        <begin position="57"/>
        <end position="447"/>
    </location>
</feature>
<dbReference type="GO" id="GO:0016020">
    <property type="term" value="C:membrane"/>
    <property type="evidence" value="ECO:0007669"/>
    <property type="project" value="UniProtKB-SubCell"/>
</dbReference>